<dbReference type="AlphaFoldDB" id="A0A1M5AHK5"/>
<dbReference type="Proteomes" id="UP000184346">
    <property type="component" value="Unassembled WGS sequence"/>
</dbReference>
<dbReference type="PIRSF" id="PIRSF006066">
    <property type="entry name" value="HI0050"/>
    <property type="match status" value="1"/>
</dbReference>
<keyword evidence="5 7" id="KW-1133">Transmembrane helix</keyword>
<gene>
    <name evidence="9" type="ORF">SAMN02745148_02268</name>
</gene>
<comment type="subunit">
    <text evidence="7">The complex comprises the extracytoplasmic solute receptor protein and the two transmembrane proteins.</text>
</comment>
<feature type="transmembrane region" description="Helical" evidence="7">
    <location>
        <begin position="125"/>
        <end position="142"/>
    </location>
</feature>
<evidence type="ECO:0000256" key="7">
    <source>
        <dbReference type="RuleBase" id="RU369079"/>
    </source>
</evidence>
<dbReference type="Pfam" id="PF06808">
    <property type="entry name" value="DctM"/>
    <property type="match status" value="1"/>
</dbReference>
<dbReference type="PANTHER" id="PTHR33362">
    <property type="entry name" value="SIALIC ACID TRAP TRANSPORTER PERMEASE PROTEIN SIAT-RELATED"/>
    <property type="match status" value="1"/>
</dbReference>
<feature type="transmembrane region" description="Helical" evidence="7">
    <location>
        <begin position="96"/>
        <end position="119"/>
    </location>
</feature>
<keyword evidence="6 7" id="KW-0472">Membrane</keyword>
<proteinExistence type="inferred from homology"/>
<protein>
    <recommendedName>
        <fullName evidence="7">TRAP transporter large permease protein</fullName>
    </recommendedName>
</protein>
<evidence type="ECO:0000256" key="6">
    <source>
        <dbReference type="ARBA" id="ARBA00023136"/>
    </source>
</evidence>
<keyword evidence="4 7" id="KW-0812">Transmembrane</keyword>
<keyword evidence="7" id="KW-0813">Transport</keyword>
<feature type="transmembrane region" description="Helical" evidence="7">
    <location>
        <begin position="62"/>
        <end position="84"/>
    </location>
</feature>
<evidence type="ECO:0000256" key="2">
    <source>
        <dbReference type="ARBA" id="ARBA00022475"/>
    </source>
</evidence>
<comment type="function">
    <text evidence="7">Part of the tripartite ATP-independent periplasmic (TRAP) transport system.</text>
</comment>
<feature type="transmembrane region" description="Helical" evidence="7">
    <location>
        <begin position="312"/>
        <end position="333"/>
    </location>
</feature>
<keyword evidence="10" id="KW-1185">Reference proteome</keyword>
<dbReference type="EMBL" id="FQUJ01000009">
    <property type="protein sequence ID" value="SHF29751.1"/>
    <property type="molecule type" value="Genomic_DNA"/>
</dbReference>
<reference evidence="9 10" key="1">
    <citation type="submission" date="2016-11" db="EMBL/GenBank/DDBJ databases">
        <authorList>
            <person name="Jaros S."/>
            <person name="Januszkiewicz K."/>
            <person name="Wedrychowicz H."/>
        </authorList>
    </citation>
    <scope>NUCLEOTIDE SEQUENCE [LARGE SCALE GENOMIC DNA]</scope>
    <source>
        <strain evidence="9 10">DSM 19980</strain>
    </source>
</reference>
<dbReference type="OrthoDB" id="9796052at2"/>
<keyword evidence="2" id="KW-1003">Cell membrane</keyword>
<dbReference type="PANTHER" id="PTHR33362:SF7">
    <property type="entry name" value="SLL1103 PROTEIN"/>
    <property type="match status" value="1"/>
</dbReference>
<dbReference type="GO" id="GO:0022857">
    <property type="term" value="F:transmembrane transporter activity"/>
    <property type="evidence" value="ECO:0007669"/>
    <property type="project" value="UniProtKB-UniRule"/>
</dbReference>
<evidence type="ECO:0000256" key="4">
    <source>
        <dbReference type="ARBA" id="ARBA00022692"/>
    </source>
</evidence>
<dbReference type="GO" id="GO:0005886">
    <property type="term" value="C:plasma membrane"/>
    <property type="evidence" value="ECO:0007669"/>
    <property type="project" value="UniProtKB-SubCell"/>
</dbReference>
<accession>A0A1M5AHK5</accession>
<dbReference type="InterPro" id="IPR010656">
    <property type="entry name" value="DctM"/>
</dbReference>
<name>A0A1M5AHK5_9GAMM</name>
<feature type="transmembrane region" description="Helical" evidence="7">
    <location>
        <begin position="434"/>
        <end position="456"/>
    </location>
</feature>
<comment type="subcellular location">
    <subcellularLocation>
        <location evidence="1 7">Cell inner membrane</location>
        <topology evidence="1 7">Multi-pass membrane protein</topology>
    </subcellularLocation>
</comment>
<feature type="transmembrane region" description="Helical" evidence="7">
    <location>
        <begin position="202"/>
        <end position="227"/>
    </location>
</feature>
<sequence length="467" mass="48797">MLEFMPLVLFAVICAVLMFGYPVALSLAGTALAFAGLGMGLEALGIDANFDGSFLSAFPNRLYGIMTNQTLLAVPLFVLMGVLLEKSKVAETLLDAMALLFGSLRGGLGISVTLVGMLLAASTGIVGATVVTMGLLSLPTMLKRGYSTSLATGTICATGTLGQIIPPSIALVLLGDVLSSAYQQAQLAMGIFSPKTVSVGDLFMGALVPGLVLVALYIGYVAAIAWLKPQAAPPADRQELMAELGHQGGLGTLLLKGLVPPILLIIAVLGSILGGFATPTEASAVGAFGALVLALAYRQLDFATLKEALRSTTHVTTMVFLILIGAALFSLVFRAYGGEELIHELFNNMPGGVVGATLVVMLVIFLLGFILDFIEITFVVVPIVGPILLAMGLDPVWLGIMIAINLQTSFLTPPFGFALFYLRGVAPESVPTSAIYRGVIPFIVLQLAMLVALAFFPGLATWLPEQF</sequence>
<feature type="transmembrane region" description="Helical" evidence="7">
    <location>
        <begin position="248"/>
        <end position="276"/>
    </location>
</feature>
<feature type="transmembrane region" description="Helical" evidence="7">
    <location>
        <begin position="399"/>
        <end position="422"/>
    </location>
</feature>
<evidence type="ECO:0000256" key="5">
    <source>
        <dbReference type="ARBA" id="ARBA00022989"/>
    </source>
</evidence>
<keyword evidence="3 7" id="KW-0997">Cell inner membrane</keyword>
<evidence type="ECO:0000256" key="1">
    <source>
        <dbReference type="ARBA" id="ARBA00004429"/>
    </source>
</evidence>
<feature type="domain" description="TRAP C4-dicarboxylate transport system permease DctM subunit" evidence="8">
    <location>
        <begin position="11"/>
        <end position="459"/>
    </location>
</feature>
<evidence type="ECO:0000256" key="3">
    <source>
        <dbReference type="ARBA" id="ARBA00022519"/>
    </source>
</evidence>
<organism evidence="9 10">
    <name type="scientific">Modicisalibacter ilicicola DSM 19980</name>
    <dbReference type="NCBI Taxonomy" id="1121942"/>
    <lineage>
        <taxon>Bacteria</taxon>
        <taxon>Pseudomonadati</taxon>
        <taxon>Pseudomonadota</taxon>
        <taxon>Gammaproteobacteria</taxon>
        <taxon>Oceanospirillales</taxon>
        <taxon>Halomonadaceae</taxon>
        <taxon>Modicisalibacter</taxon>
    </lineage>
</organism>
<feature type="transmembrane region" description="Helical" evidence="7">
    <location>
        <begin position="154"/>
        <end position="182"/>
    </location>
</feature>
<evidence type="ECO:0000259" key="8">
    <source>
        <dbReference type="Pfam" id="PF06808"/>
    </source>
</evidence>
<dbReference type="RefSeq" id="WP_072822885.1">
    <property type="nucleotide sequence ID" value="NZ_FQUJ01000009.1"/>
</dbReference>
<dbReference type="InterPro" id="IPR004681">
    <property type="entry name" value="TRAP_DctM"/>
</dbReference>
<dbReference type="STRING" id="1121942.SAMN02745148_02268"/>
<dbReference type="NCBIfam" id="TIGR00786">
    <property type="entry name" value="dctM"/>
    <property type="match status" value="1"/>
</dbReference>
<evidence type="ECO:0000313" key="9">
    <source>
        <dbReference type="EMBL" id="SHF29751.1"/>
    </source>
</evidence>
<feature type="transmembrane region" description="Helical" evidence="7">
    <location>
        <begin position="376"/>
        <end position="393"/>
    </location>
</feature>
<evidence type="ECO:0000313" key="10">
    <source>
        <dbReference type="Proteomes" id="UP000184346"/>
    </source>
</evidence>
<feature type="transmembrane region" description="Helical" evidence="7">
    <location>
        <begin position="282"/>
        <end position="300"/>
    </location>
</feature>
<comment type="similarity">
    <text evidence="7">Belongs to the TRAP transporter large permease family.</text>
</comment>
<feature type="transmembrane region" description="Helical" evidence="7">
    <location>
        <begin position="353"/>
        <end position="371"/>
    </location>
</feature>